<protein>
    <recommendedName>
        <fullName evidence="1">RGS domain-containing protein</fullName>
    </recommendedName>
</protein>
<dbReference type="OMA" id="WIDCEKY"/>
<dbReference type="AlphaFoldDB" id="H2Z8N2"/>
<dbReference type="InterPro" id="IPR044926">
    <property type="entry name" value="RGS_subdomain_2"/>
</dbReference>
<dbReference type="PANTHER" id="PTHR10845:SF259">
    <property type="entry name" value="RGS DOMAIN-CONTAINING PROTEIN-RELATED"/>
    <property type="match status" value="1"/>
</dbReference>
<sequence length="234" mass="27209">MKWKVCPSSSVQCYSPKVIVAKEDFSFCLPNKAENPKSKLRKRRVSAVRLNMYDRTLRRPLKENPSNCTNNNAGKTTLERTTLVRTSAIRKAKHQKRCNRSSSKSQLNLLMSRTVGVAAFREYLASEYSENNLDFWIDCEKYRHSNEQDMESVAGRIVAKYLKPGSPHEVNLNYASRKFAELKAAKREREAFANVQDNVFNLMNQDSFLRFKLKYPSFMAYLESLHKVYRTENI</sequence>
<reference evidence="2" key="3">
    <citation type="submission" date="2025-09" db="UniProtKB">
        <authorList>
            <consortium name="Ensembl"/>
        </authorList>
    </citation>
    <scope>IDENTIFICATION</scope>
</reference>
<dbReference type="InterPro" id="IPR016137">
    <property type="entry name" value="RGS"/>
</dbReference>
<dbReference type="PROSITE" id="PS50132">
    <property type="entry name" value="RGS"/>
    <property type="match status" value="1"/>
</dbReference>
<dbReference type="Pfam" id="PF00615">
    <property type="entry name" value="RGS"/>
    <property type="match status" value="1"/>
</dbReference>
<evidence type="ECO:0000313" key="3">
    <source>
        <dbReference type="Proteomes" id="UP000007875"/>
    </source>
</evidence>
<accession>H2Z8N2</accession>
<dbReference type="SUPFAM" id="SSF48097">
    <property type="entry name" value="Regulator of G-protein signaling, RGS"/>
    <property type="match status" value="1"/>
</dbReference>
<dbReference type="Ensembl" id="ENSCSAVT00000014104.1">
    <property type="protein sequence ID" value="ENSCSAVP00000013944.1"/>
    <property type="gene ID" value="ENSCSAVG00000008177.1"/>
</dbReference>
<dbReference type="Proteomes" id="UP000007875">
    <property type="component" value="Unassembled WGS sequence"/>
</dbReference>
<evidence type="ECO:0000313" key="2">
    <source>
        <dbReference type="Ensembl" id="ENSCSAVP00000013944.1"/>
    </source>
</evidence>
<proteinExistence type="predicted"/>
<dbReference type="GeneTree" id="ENSGT00940000173332"/>
<dbReference type="SMART" id="SM00315">
    <property type="entry name" value="RGS"/>
    <property type="match status" value="1"/>
</dbReference>
<organism evidence="2 3">
    <name type="scientific">Ciona savignyi</name>
    <name type="common">Pacific transparent sea squirt</name>
    <dbReference type="NCBI Taxonomy" id="51511"/>
    <lineage>
        <taxon>Eukaryota</taxon>
        <taxon>Metazoa</taxon>
        <taxon>Chordata</taxon>
        <taxon>Tunicata</taxon>
        <taxon>Ascidiacea</taxon>
        <taxon>Phlebobranchia</taxon>
        <taxon>Cionidae</taxon>
        <taxon>Ciona</taxon>
    </lineage>
</organism>
<dbReference type="STRING" id="51511.ENSCSAVP00000013944"/>
<dbReference type="eggNOG" id="KOG3589">
    <property type="taxonomic scope" value="Eukaryota"/>
</dbReference>
<dbReference type="Gene3D" id="1.10.167.10">
    <property type="entry name" value="Regulator of G-protein Signalling 4, domain 2"/>
    <property type="match status" value="1"/>
</dbReference>
<dbReference type="InterPro" id="IPR036305">
    <property type="entry name" value="RGS_sf"/>
</dbReference>
<reference evidence="3" key="1">
    <citation type="submission" date="2003-08" db="EMBL/GenBank/DDBJ databases">
        <authorList>
            <person name="Birren B."/>
            <person name="Nusbaum C."/>
            <person name="Abebe A."/>
            <person name="Abouelleil A."/>
            <person name="Adekoya E."/>
            <person name="Ait-zahra M."/>
            <person name="Allen N."/>
            <person name="Allen T."/>
            <person name="An P."/>
            <person name="Anderson M."/>
            <person name="Anderson S."/>
            <person name="Arachchi H."/>
            <person name="Armbruster J."/>
            <person name="Bachantsang P."/>
            <person name="Baldwin J."/>
            <person name="Barry A."/>
            <person name="Bayul T."/>
            <person name="Blitshsteyn B."/>
            <person name="Bloom T."/>
            <person name="Blye J."/>
            <person name="Boguslavskiy L."/>
            <person name="Borowsky M."/>
            <person name="Boukhgalter B."/>
            <person name="Brunache A."/>
            <person name="Butler J."/>
            <person name="Calixte N."/>
            <person name="Calvo S."/>
            <person name="Camarata J."/>
            <person name="Campo K."/>
            <person name="Chang J."/>
            <person name="Cheshatsang Y."/>
            <person name="Citroen M."/>
            <person name="Collymore A."/>
            <person name="Considine T."/>
            <person name="Cook A."/>
            <person name="Cooke P."/>
            <person name="Corum B."/>
            <person name="Cuomo C."/>
            <person name="David R."/>
            <person name="Dawoe T."/>
            <person name="Degray S."/>
            <person name="Dodge S."/>
            <person name="Dooley K."/>
            <person name="Dorje P."/>
            <person name="Dorjee K."/>
            <person name="Dorris L."/>
            <person name="Duffey N."/>
            <person name="Dupes A."/>
            <person name="Elkins T."/>
            <person name="Engels R."/>
            <person name="Erickson J."/>
            <person name="Farina A."/>
            <person name="Faro S."/>
            <person name="Ferreira P."/>
            <person name="Fischer H."/>
            <person name="Fitzgerald M."/>
            <person name="Foley K."/>
            <person name="Gage D."/>
            <person name="Galagan J."/>
            <person name="Gearin G."/>
            <person name="Gnerre S."/>
            <person name="Gnirke A."/>
            <person name="Goyette A."/>
            <person name="Graham J."/>
            <person name="Grandbois E."/>
            <person name="Gyaltsen K."/>
            <person name="Hafez N."/>
            <person name="Hagopian D."/>
            <person name="Hagos B."/>
            <person name="Hall J."/>
            <person name="Hatcher B."/>
            <person name="Heller A."/>
            <person name="Higgins H."/>
            <person name="Honan T."/>
            <person name="Horn A."/>
            <person name="Houde N."/>
            <person name="Hughes L."/>
            <person name="Hulme W."/>
            <person name="Husby E."/>
            <person name="Iliev I."/>
            <person name="Jaffe D."/>
            <person name="Jones C."/>
            <person name="Kamal M."/>
            <person name="Kamat A."/>
            <person name="Kamvysselis M."/>
            <person name="Karlsson E."/>
            <person name="Kells C."/>
            <person name="Kieu A."/>
            <person name="Kisner P."/>
            <person name="Kodira C."/>
            <person name="Kulbokas E."/>
            <person name="Labutti K."/>
            <person name="Lama D."/>
            <person name="Landers T."/>
            <person name="Leger J."/>
            <person name="Levine S."/>
            <person name="Lewis D."/>
            <person name="Lewis T."/>
            <person name="Lindblad-toh K."/>
            <person name="Liu X."/>
            <person name="Lokyitsang T."/>
            <person name="Lokyitsang Y."/>
            <person name="Lucien O."/>
            <person name="Lui A."/>
            <person name="Ma L.J."/>
            <person name="Mabbitt R."/>
            <person name="Macdonald J."/>
            <person name="Maclean C."/>
            <person name="Major J."/>
            <person name="Manning J."/>
            <person name="Marabella R."/>
            <person name="Maru K."/>
            <person name="Matthews C."/>
            <person name="Mauceli E."/>
            <person name="Mccarthy M."/>
            <person name="Mcdonough S."/>
            <person name="Mcghee T."/>
            <person name="Meldrim J."/>
            <person name="Meneus L."/>
            <person name="Mesirov J."/>
            <person name="Mihalev A."/>
            <person name="Mihova T."/>
            <person name="Mikkelsen T."/>
            <person name="Mlenga V."/>
            <person name="Moru K."/>
            <person name="Mozes J."/>
            <person name="Mulrain L."/>
            <person name="Munson G."/>
            <person name="Naylor J."/>
            <person name="Newes C."/>
            <person name="Nguyen C."/>
            <person name="Nguyen N."/>
            <person name="Nguyen T."/>
            <person name="Nicol R."/>
            <person name="Nielsen C."/>
            <person name="Nizzari M."/>
            <person name="Norbu C."/>
            <person name="Norbu N."/>
            <person name="O'donnell P."/>
            <person name="Okoawo O."/>
            <person name="O'leary S."/>
            <person name="Omotosho B."/>
            <person name="O'neill K."/>
            <person name="Osman S."/>
            <person name="Parker S."/>
            <person name="Perrin D."/>
            <person name="Phunkhang P."/>
            <person name="Piqani B."/>
            <person name="Purcell S."/>
            <person name="Rachupka T."/>
            <person name="Ramasamy U."/>
            <person name="Rameau R."/>
            <person name="Ray V."/>
            <person name="Raymond C."/>
            <person name="Retta R."/>
            <person name="Richardson S."/>
            <person name="Rise C."/>
            <person name="Rodriguez J."/>
            <person name="Rogers J."/>
            <person name="Rogov P."/>
            <person name="Rutman M."/>
            <person name="Schupbach R."/>
            <person name="Seaman C."/>
            <person name="Settipalli S."/>
            <person name="Sharpe T."/>
            <person name="Sheridan J."/>
            <person name="Sherpa N."/>
            <person name="Shi J."/>
            <person name="Smirnov S."/>
            <person name="Smith C."/>
            <person name="Sougnez C."/>
            <person name="Spencer B."/>
            <person name="Stalker J."/>
            <person name="Stange-thomann N."/>
            <person name="Stavropoulos S."/>
            <person name="Stetson K."/>
            <person name="Stone C."/>
            <person name="Stone S."/>
            <person name="Stubbs M."/>
            <person name="Talamas J."/>
            <person name="Tchuinga P."/>
            <person name="Tenzing P."/>
            <person name="Tesfaye S."/>
            <person name="Theodore J."/>
            <person name="Thoulutsang Y."/>
            <person name="Topham K."/>
            <person name="Towey S."/>
            <person name="Tsamla T."/>
            <person name="Tsomo N."/>
            <person name="Vallee D."/>
            <person name="Vassiliev H."/>
            <person name="Venkataraman V."/>
            <person name="Vinson J."/>
            <person name="Vo A."/>
            <person name="Wade C."/>
            <person name="Wang S."/>
            <person name="Wangchuk T."/>
            <person name="Wangdi T."/>
            <person name="Whittaker C."/>
            <person name="Wilkinson J."/>
            <person name="Wu Y."/>
            <person name="Wyman D."/>
            <person name="Yadav S."/>
            <person name="Yang S."/>
            <person name="Yang X."/>
            <person name="Yeager S."/>
            <person name="Yee E."/>
            <person name="Young G."/>
            <person name="Zainoun J."/>
            <person name="Zembeck L."/>
            <person name="Zimmer A."/>
            <person name="Zody M."/>
            <person name="Lander E."/>
        </authorList>
    </citation>
    <scope>NUCLEOTIDE SEQUENCE [LARGE SCALE GENOMIC DNA]</scope>
</reference>
<reference evidence="2" key="2">
    <citation type="submission" date="2025-08" db="UniProtKB">
        <authorList>
            <consortium name="Ensembl"/>
        </authorList>
    </citation>
    <scope>IDENTIFICATION</scope>
</reference>
<dbReference type="PRINTS" id="PR01301">
    <property type="entry name" value="RGSPROTEIN"/>
</dbReference>
<dbReference type="HOGENOM" id="CLU_1204431_0_0_1"/>
<dbReference type="InParanoid" id="H2Z8N2"/>
<dbReference type="PANTHER" id="PTHR10845">
    <property type="entry name" value="REGULATOR OF G PROTEIN SIGNALING"/>
    <property type="match status" value="1"/>
</dbReference>
<name>H2Z8N2_CIOSA</name>
<evidence type="ECO:0000259" key="1">
    <source>
        <dbReference type="PROSITE" id="PS50132"/>
    </source>
</evidence>
<keyword evidence="3" id="KW-1185">Reference proteome</keyword>
<feature type="domain" description="RGS" evidence="1">
    <location>
        <begin position="106"/>
        <end position="211"/>
    </location>
</feature>